<proteinExistence type="predicted"/>
<dbReference type="Pfam" id="PF17263">
    <property type="entry name" value="DUF5329"/>
    <property type="match status" value="1"/>
</dbReference>
<feature type="chain" id="PRO_5021222975" description="DUF5329 domain-containing protein" evidence="1">
    <location>
        <begin position="23"/>
        <end position="137"/>
    </location>
</feature>
<dbReference type="RefSeq" id="WP_140619589.1">
    <property type="nucleotide sequence ID" value="NZ_VFRQ01000002.1"/>
</dbReference>
<evidence type="ECO:0000256" key="1">
    <source>
        <dbReference type="SAM" id="SignalP"/>
    </source>
</evidence>
<dbReference type="AlphaFoldDB" id="A0A501WE38"/>
<gene>
    <name evidence="2" type="ORF">FJM65_03710</name>
</gene>
<name>A0A501WE38_9BACT</name>
<evidence type="ECO:0000313" key="3">
    <source>
        <dbReference type="Proteomes" id="UP000316727"/>
    </source>
</evidence>
<reference evidence="2 3" key="1">
    <citation type="submission" date="2019-06" db="EMBL/GenBank/DDBJ databases">
        <title>A novel bacterium of genus Pontibacter, isolated from marine sediment.</title>
        <authorList>
            <person name="Huang H."/>
            <person name="Mo K."/>
            <person name="Hu Y."/>
        </authorList>
    </citation>
    <scope>NUCLEOTIDE SEQUENCE [LARGE SCALE GENOMIC DNA]</scope>
    <source>
        <strain evidence="2 3">HB172049</strain>
    </source>
</reference>
<dbReference type="EMBL" id="VFRQ01000002">
    <property type="protein sequence ID" value="TPE45157.1"/>
    <property type="molecule type" value="Genomic_DNA"/>
</dbReference>
<evidence type="ECO:0000313" key="2">
    <source>
        <dbReference type="EMBL" id="TPE45157.1"/>
    </source>
</evidence>
<organism evidence="2 3">
    <name type="scientific">Pontibacter mangrovi</name>
    <dbReference type="NCBI Taxonomy" id="2589816"/>
    <lineage>
        <taxon>Bacteria</taxon>
        <taxon>Pseudomonadati</taxon>
        <taxon>Bacteroidota</taxon>
        <taxon>Cytophagia</taxon>
        <taxon>Cytophagales</taxon>
        <taxon>Hymenobacteraceae</taxon>
        <taxon>Pontibacter</taxon>
    </lineage>
</organism>
<evidence type="ECO:0008006" key="4">
    <source>
        <dbReference type="Google" id="ProtNLM"/>
    </source>
</evidence>
<accession>A0A501WE38</accession>
<keyword evidence="3" id="KW-1185">Reference proteome</keyword>
<dbReference type="OrthoDB" id="851995at2"/>
<sequence>MKSKMKAYVLMGFTLCAGLVSAEGAMAQANAVANTTMSTPKLSEEQKVERLIQLVAKMDGATFIRNGSDHTCREAAEHLESKWEKHRDEVKTAQGFIKELASHSGLTGEPYQIRFADGTVKTTQEVLLAELQELEQQ</sequence>
<comment type="caution">
    <text evidence="2">The sequence shown here is derived from an EMBL/GenBank/DDBJ whole genome shotgun (WGS) entry which is preliminary data.</text>
</comment>
<feature type="signal peptide" evidence="1">
    <location>
        <begin position="1"/>
        <end position="22"/>
    </location>
</feature>
<keyword evidence="1" id="KW-0732">Signal</keyword>
<dbReference type="Proteomes" id="UP000316727">
    <property type="component" value="Unassembled WGS sequence"/>
</dbReference>
<dbReference type="InterPro" id="IPR035242">
    <property type="entry name" value="DUF5329"/>
</dbReference>
<protein>
    <recommendedName>
        <fullName evidence="4">DUF5329 domain-containing protein</fullName>
    </recommendedName>
</protein>